<dbReference type="Proteomes" id="UP000649179">
    <property type="component" value="Unassembled WGS sequence"/>
</dbReference>
<comment type="caution">
    <text evidence="6">The sequence shown here is derived from an EMBL/GenBank/DDBJ whole genome shotgun (WGS) entry which is preliminary data.</text>
</comment>
<name>A0A917BFZ6_9ACTN</name>
<dbReference type="GO" id="GO:0046873">
    <property type="term" value="F:metal ion transmembrane transporter activity"/>
    <property type="evidence" value="ECO:0007669"/>
    <property type="project" value="InterPro"/>
</dbReference>
<evidence type="ECO:0000313" key="7">
    <source>
        <dbReference type="Proteomes" id="UP000649179"/>
    </source>
</evidence>
<comment type="subcellular location">
    <subcellularLocation>
        <location evidence="1">Membrane</location>
        <topology evidence="1">Multi-pass membrane protein</topology>
    </subcellularLocation>
</comment>
<accession>A0A917BFZ6</accession>
<feature type="transmembrane region" description="Helical" evidence="5">
    <location>
        <begin position="319"/>
        <end position="339"/>
    </location>
</feature>
<protein>
    <recommendedName>
        <fullName evidence="8">Magnesium transporter</fullName>
    </recommendedName>
</protein>
<organism evidence="6 7">
    <name type="scientific">Marmoricola endophyticus</name>
    <dbReference type="NCBI Taxonomy" id="2040280"/>
    <lineage>
        <taxon>Bacteria</taxon>
        <taxon>Bacillati</taxon>
        <taxon>Actinomycetota</taxon>
        <taxon>Actinomycetes</taxon>
        <taxon>Propionibacteriales</taxon>
        <taxon>Nocardioidaceae</taxon>
        <taxon>Marmoricola</taxon>
    </lineage>
</organism>
<keyword evidence="2 5" id="KW-0812">Transmembrane</keyword>
<dbReference type="Gene3D" id="1.20.58.340">
    <property type="entry name" value="Magnesium transport protein CorA, transmembrane region"/>
    <property type="match status" value="1"/>
</dbReference>
<dbReference type="SUPFAM" id="SSF144083">
    <property type="entry name" value="Magnesium transport protein CorA, transmembrane region"/>
    <property type="match status" value="1"/>
</dbReference>
<dbReference type="Pfam" id="PF01544">
    <property type="entry name" value="CorA"/>
    <property type="match status" value="1"/>
</dbReference>
<reference evidence="6" key="1">
    <citation type="journal article" date="2014" name="Int. J. Syst. Evol. Microbiol.">
        <title>Complete genome sequence of Corynebacterium casei LMG S-19264T (=DSM 44701T), isolated from a smear-ripened cheese.</title>
        <authorList>
            <consortium name="US DOE Joint Genome Institute (JGI-PGF)"/>
            <person name="Walter F."/>
            <person name="Albersmeier A."/>
            <person name="Kalinowski J."/>
            <person name="Ruckert C."/>
        </authorList>
    </citation>
    <scope>NUCLEOTIDE SEQUENCE</scope>
    <source>
        <strain evidence="6">CGMCC 1.16067</strain>
    </source>
</reference>
<proteinExistence type="predicted"/>
<sequence>MEPQPSSSSDSGLCTAYVCTPGEAPVRLEGLPAALPEVAVSILWVDVQADADPSEAFAALSSLAPTLSLEDVVDLLERDELAKTHDRAEEFRNASFVGFDLQPGPTIDRGPGSLVVQMVETLVGSRLLVSCWQRSRLLHGLDEATDGEPILHEDVVRDACRTWTSQDCETAADLASAVVAGLLVRSRRCVAELEHGLQRWEQHYHSASRERVAVDQADTRDLKVLLSTVNEIRRRLSAFENARLMLRPDEHRFRNAVAAPLETRVDDLMDSGLKRCGVLLEGIRASMELVSMDRVAFQGYMAEQRAQRDQVFQGRLEKVTALLLVPTLIAGIFGANTALPGGGTWAGFDAMLVSMVVTSVAVYVFLVARRWTRAVPERTPG</sequence>
<keyword evidence="3 5" id="KW-1133">Transmembrane helix</keyword>
<gene>
    <name evidence="6" type="ORF">GCM10011519_08540</name>
</gene>
<dbReference type="InterPro" id="IPR002523">
    <property type="entry name" value="MgTranspt_CorA/ZnTranspt_ZntB"/>
</dbReference>
<keyword evidence="7" id="KW-1185">Reference proteome</keyword>
<evidence type="ECO:0008006" key="8">
    <source>
        <dbReference type="Google" id="ProtNLM"/>
    </source>
</evidence>
<evidence type="ECO:0000256" key="2">
    <source>
        <dbReference type="ARBA" id="ARBA00022692"/>
    </source>
</evidence>
<dbReference type="EMBL" id="BMKQ01000001">
    <property type="protein sequence ID" value="GGF37317.1"/>
    <property type="molecule type" value="Genomic_DNA"/>
</dbReference>
<evidence type="ECO:0000313" key="6">
    <source>
        <dbReference type="EMBL" id="GGF37317.1"/>
    </source>
</evidence>
<reference evidence="6" key="2">
    <citation type="submission" date="2020-09" db="EMBL/GenBank/DDBJ databases">
        <authorList>
            <person name="Sun Q."/>
            <person name="Zhou Y."/>
        </authorList>
    </citation>
    <scope>NUCLEOTIDE SEQUENCE</scope>
    <source>
        <strain evidence="6">CGMCC 1.16067</strain>
    </source>
</reference>
<evidence type="ECO:0000256" key="4">
    <source>
        <dbReference type="ARBA" id="ARBA00023136"/>
    </source>
</evidence>
<feature type="transmembrane region" description="Helical" evidence="5">
    <location>
        <begin position="345"/>
        <end position="368"/>
    </location>
</feature>
<evidence type="ECO:0000256" key="3">
    <source>
        <dbReference type="ARBA" id="ARBA00022989"/>
    </source>
</evidence>
<evidence type="ECO:0000256" key="5">
    <source>
        <dbReference type="SAM" id="Phobius"/>
    </source>
</evidence>
<dbReference type="GO" id="GO:0016020">
    <property type="term" value="C:membrane"/>
    <property type="evidence" value="ECO:0007669"/>
    <property type="project" value="UniProtKB-SubCell"/>
</dbReference>
<dbReference type="AlphaFoldDB" id="A0A917BFZ6"/>
<evidence type="ECO:0000256" key="1">
    <source>
        <dbReference type="ARBA" id="ARBA00004141"/>
    </source>
</evidence>
<dbReference type="InterPro" id="IPR045863">
    <property type="entry name" value="CorA_TM1_TM2"/>
</dbReference>
<keyword evidence="4 5" id="KW-0472">Membrane</keyword>